<organism evidence="1 2">
    <name type="scientific">Ligilactobacillus pobuzihii</name>
    <dbReference type="NCBI Taxonomy" id="449659"/>
    <lineage>
        <taxon>Bacteria</taxon>
        <taxon>Bacillati</taxon>
        <taxon>Bacillota</taxon>
        <taxon>Bacilli</taxon>
        <taxon>Lactobacillales</taxon>
        <taxon>Lactobacillaceae</taxon>
        <taxon>Ligilactobacillus</taxon>
    </lineage>
</organism>
<dbReference type="AlphaFoldDB" id="A0A0R2LWD7"/>
<reference evidence="1 2" key="1">
    <citation type="journal article" date="2015" name="Genome Announc.">
        <title>Expanding the biotechnology potential of lactobacilli through comparative genomics of 213 strains and associated genera.</title>
        <authorList>
            <person name="Sun Z."/>
            <person name="Harris H.M."/>
            <person name="McCann A."/>
            <person name="Guo C."/>
            <person name="Argimon S."/>
            <person name="Zhang W."/>
            <person name="Yang X."/>
            <person name="Jeffery I.B."/>
            <person name="Cooney J.C."/>
            <person name="Kagawa T.F."/>
            <person name="Liu W."/>
            <person name="Song Y."/>
            <person name="Salvetti E."/>
            <person name="Wrobel A."/>
            <person name="Rasinkangas P."/>
            <person name="Parkhill J."/>
            <person name="Rea M.C."/>
            <person name="O'Sullivan O."/>
            <person name="Ritari J."/>
            <person name="Douillard F.P."/>
            <person name="Paul Ross R."/>
            <person name="Yang R."/>
            <person name="Briner A.E."/>
            <person name="Felis G.E."/>
            <person name="de Vos W.M."/>
            <person name="Barrangou R."/>
            <person name="Klaenhammer T.R."/>
            <person name="Caufield P.W."/>
            <person name="Cui Y."/>
            <person name="Zhang H."/>
            <person name="O'Toole P.W."/>
        </authorList>
    </citation>
    <scope>NUCLEOTIDE SEQUENCE [LARGE SCALE GENOMIC DNA]</scope>
    <source>
        <strain evidence="1 2">NBRC 103219</strain>
    </source>
</reference>
<sequence length="215" mass="24387">MDIKYQAVGNTVYEIYMSENIQKYIVQAIKDKLQDLSLRIEVISYRQLKQEGRLSLLHDIEPLLNMRGREFEMNCLYLLLYSEGSATEKIRLLDCAPFSEQGLTFIFHNPGLEFNSEKDLFKTATSTAQAAARISAHFFSGDLGLSQIQVNVYQAFYTAEDNTVTAILLADEQMAMDTKLTRKIASSYHLQIVSGTQKDLNGKQQAVLRLTKKLA</sequence>
<gene>
    <name evidence="1" type="ORF">IV66_GL000107</name>
</gene>
<dbReference type="PATRIC" id="fig|449659.4.peg.107"/>
<dbReference type="STRING" id="449659.IV66_GL000107"/>
<dbReference type="EMBL" id="JQCN01000001">
    <property type="protein sequence ID" value="KRO02682.1"/>
    <property type="molecule type" value="Genomic_DNA"/>
</dbReference>
<protein>
    <submittedName>
        <fullName evidence="1">Uncharacterized protein</fullName>
    </submittedName>
</protein>
<evidence type="ECO:0000313" key="1">
    <source>
        <dbReference type="EMBL" id="KRO02682.1"/>
    </source>
</evidence>
<proteinExistence type="predicted"/>
<accession>A0A0R2LWD7</accession>
<comment type="caution">
    <text evidence="1">The sequence shown here is derived from an EMBL/GenBank/DDBJ whole genome shotgun (WGS) entry which is preliminary data.</text>
</comment>
<keyword evidence="2" id="KW-1185">Reference proteome</keyword>
<dbReference type="RefSeq" id="WP_017868088.1">
    <property type="nucleotide sequence ID" value="NZ_BJYB01000001.1"/>
</dbReference>
<name>A0A0R2LWD7_9LACO</name>
<dbReference type="Proteomes" id="UP000051886">
    <property type="component" value="Unassembled WGS sequence"/>
</dbReference>
<evidence type="ECO:0000313" key="2">
    <source>
        <dbReference type="Proteomes" id="UP000051886"/>
    </source>
</evidence>
<dbReference type="OrthoDB" id="2325669at2"/>